<accession>A0A383WP98</accession>
<sequence length="1410" mass="146830">MMFAVQLGRPAAVLLKGLVLRWLETDHLPSSRLLELLQWAVLHQQYALLEDLLSDIGRSWQQGLLLLLEDVTAPSVAAYWRVEPPPQQCHAILSGLTEAAAISCNTRDGPAELLVGPSTFRTLGVPSFWLMPSHQQRSSSVVDVLLQVLQTGGCDLEPLCQHPAAATAVSPGCLVVLLEAAEYWQPAAVDILAALPAADRLDAAVVSSWCKPKGLLWKLAARQKPAAAAAAARDVGQVAAAAGRAAAQVLLPGLGLLSVPAVQRSIHHKGLKPLLKAALRAHSTAWVQQLCQLPAAARLPPGSAQRLLLLAVQQHTTPAAIRANAFGCIMASSLRCICKLQPVRRLNSKVLPAVQAAVQLSDPCALAVLLQLLPGTRQLEAGSVLPLLQCAVQLPQGAVAGAVGAAGQLMADLCGLPGTQQLEAVAVFSLIESALLSSKGRHIRPLLLLPGFQQLPPAQVQQLLLKALQQGGAESSLHFPYIDRVLWMHDRDVQQVNTAVGLLCDSRHVQRVLTQPQMKQAGLDSLLFEAYCCLDDTLTSARHNGHWQADTEARVAAGCVDAAGRHITYACLSWRGLAADSTPQQLVQFVLSAIQASPTARQQQQQLQQASSRSKSGQWLQLLCLLAPCWQHLLLSAAAAHHSSVLAALLQDFPASTCSAVAPVDPDASSSGSGSSSQLATSAGSSASNSQQSHDALQQQPDAQQQLHTMPLPGALRLPTYRHDQLQSATISAAAAGQAQSLALLLQQLSAAACRSTSYKLDLMCSAMEAAAAAGSQACLDLLWQVRPAPAAAVAGSSSSSGSSGSSGSCSALAGQQLAAQLQQQLQLGSTSLHGWHLQQRLLCSSRYCVVAAASSGNAELLLNLLQHMPQGLLVTQQLPAALQAAGRRGHVAALRVLLGLQEMSSRPLQLAAMHAAMHGWPPQALAALLQHMAAHFRLELLLLLAKPLLLALQAGHAAAAEAMLLVLQQEACTEQPEVLRDVLLLLANQGQSEYVAWVLKVAPTVLVKLGQAAAAAALEGGYPLVAQQILDAGAERPAAFRAAAKRGQLVAAVRARDVAAVQQLLTEVTLPLLWSCEGGSGASSSGAAPAGTPAVAAAAAAAAGGAAGQNAAQVRSSAAGASSSSVGCLLALLCNAADAGAPTSLQLLRLLLPALPPQQSSERQEVLLQLVQHCLRAGRCAELEVVLRSCCSSARSQLRLLRELLPSIQLPEDDMYLDGIQAAAAAAAVAAAAATAGTSSGAESAAASPPAVLSPNSSSSSARPPAAQSPPAAAAAGPLLPGPVAAALLLLQRPGAPADMLSRFVVNPYLATAHPAEYLGAEVRPSLPAVFMPCKKGLMLLFRRLAAAQQLPPGARVKDAALYKLMVRVVLQACSVDLLGAFLGFMEAHGEAMLEEQPRVLEEIEGTAW</sequence>
<name>A0A383WP98_TETOB</name>
<proteinExistence type="predicted"/>
<organism evidence="2 3">
    <name type="scientific">Tetradesmus obliquus</name>
    <name type="common">Green alga</name>
    <name type="synonym">Acutodesmus obliquus</name>
    <dbReference type="NCBI Taxonomy" id="3088"/>
    <lineage>
        <taxon>Eukaryota</taxon>
        <taxon>Viridiplantae</taxon>
        <taxon>Chlorophyta</taxon>
        <taxon>core chlorophytes</taxon>
        <taxon>Chlorophyceae</taxon>
        <taxon>CS clade</taxon>
        <taxon>Sphaeropleales</taxon>
        <taxon>Scenedesmaceae</taxon>
        <taxon>Tetradesmus</taxon>
    </lineage>
</organism>
<feature type="region of interest" description="Disordered" evidence="1">
    <location>
        <begin position="1245"/>
        <end position="1275"/>
    </location>
</feature>
<dbReference type="Proteomes" id="UP000256970">
    <property type="component" value="Unassembled WGS sequence"/>
</dbReference>
<evidence type="ECO:0000313" key="2">
    <source>
        <dbReference type="EMBL" id="SZX79032.1"/>
    </source>
</evidence>
<gene>
    <name evidence="2" type="ORF">BQ4739_LOCUS19327</name>
</gene>
<evidence type="ECO:0000256" key="1">
    <source>
        <dbReference type="SAM" id="MobiDB-lite"/>
    </source>
</evidence>
<evidence type="ECO:0000313" key="3">
    <source>
        <dbReference type="Proteomes" id="UP000256970"/>
    </source>
</evidence>
<feature type="compositionally biased region" description="Low complexity" evidence="1">
    <location>
        <begin position="668"/>
        <end position="703"/>
    </location>
</feature>
<protein>
    <submittedName>
        <fullName evidence="2">Uncharacterized protein</fullName>
    </submittedName>
</protein>
<feature type="region of interest" description="Disordered" evidence="1">
    <location>
        <begin position="664"/>
        <end position="703"/>
    </location>
</feature>
<dbReference type="EMBL" id="FNXT01001348">
    <property type="protein sequence ID" value="SZX79032.1"/>
    <property type="molecule type" value="Genomic_DNA"/>
</dbReference>
<reference evidence="2 3" key="1">
    <citation type="submission" date="2016-10" db="EMBL/GenBank/DDBJ databases">
        <authorList>
            <person name="Cai Z."/>
        </authorList>
    </citation>
    <scope>NUCLEOTIDE SEQUENCE [LARGE SCALE GENOMIC DNA]</scope>
</reference>
<keyword evidence="3" id="KW-1185">Reference proteome</keyword>